<protein>
    <submittedName>
        <fullName evidence="2">Enoyl-CoA hydratase</fullName>
        <ecNumber evidence="2">4.2.1.17</ecNumber>
    </submittedName>
</protein>
<proteinExistence type="predicted"/>
<dbReference type="EMBL" id="FAXA01000116">
    <property type="protein sequence ID" value="CUV01668.1"/>
    <property type="molecule type" value="Genomic_DNA"/>
</dbReference>
<dbReference type="InterPro" id="IPR001753">
    <property type="entry name" value="Enoyl-CoA_hydra/iso"/>
</dbReference>
<dbReference type="Gene3D" id="3.90.226.10">
    <property type="entry name" value="2-enoyl-CoA Hydratase, Chain A, domain 1"/>
    <property type="match status" value="1"/>
</dbReference>
<evidence type="ECO:0000256" key="1">
    <source>
        <dbReference type="ARBA" id="ARBA00023239"/>
    </source>
</evidence>
<dbReference type="GO" id="GO:0004300">
    <property type="term" value="F:enoyl-CoA hydratase activity"/>
    <property type="evidence" value="ECO:0007669"/>
    <property type="project" value="UniProtKB-EC"/>
</dbReference>
<dbReference type="PANTHER" id="PTHR11941">
    <property type="entry name" value="ENOYL-COA HYDRATASE-RELATED"/>
    <property type="match status" value="1"/>
</dbReference>
<dbReference type="CDD" id="cd06558">
    <property type="entry name" value="crotonase-like"/>
    <property type="match status" value="1"/>
</dbReference>
<dbReference type="PANTHER" id="PTHR11941:SF54">
    <property type="entry name" value="ENOYL-COA HYDRATASE, MITOCHONDRIAL"/>
    <property type="match status" value="1"/>
</dbReference>
<dbReference type="Pfam" id="PF00378">
    <property type="entry name" value="ECH_1"/>
    <property type="match status" value="1"/>
</dbReference>
<dbReference type="GO" id="GO:0006635">
    <property type="term" value="P:fatty acid beta-oxidation"/>
    <property type="evidence" value="ECO:0007669"/>
    <property type="project" value="TreeGrafter"/>
</dbReference>
<dbReference type="SUPFAM" id="SSF52096">
    <property type="entry name" value="ClpP/crotonase"/>
    <property type="match status" value="1"/>
</dbReference>
<reference evidence="2" key="1">
    <citation type="submission" date="2015-10" db="EMBL/GenBank/DDBJ databases">
        <authorList>
            <person name="Gilbert D.G."/>
        </authorList>
    </citation>
    <scope>NUCLEOTIDE SEQUENCE</scope>
</reference>
<dbReference type="AlphaFoldDB" id="A0A160V7M1"/>
<name>A0A160V7M1_9ZZZZ</name>
<dbReference type="InterPro" id="IPR014748">
    <property type="entry name" value="Enoyl-CoA_hydra_C"/>
</dbReference>
<keyword evidence="1 2" id="KW-0456">Lyase</keyword>
<sequence length="272" mass="29704">MPDYKHIILEKDPNEHIARLTINRPERRNALNDDATAEMGQAIDDVAADDDIRVLILTGAGQAFCAGGDLNALKGGSDPGMWVSENTDDIRRSFGLAQRMILGLQRMEKPVIAMINGTAVGAGFDIACACDIRIASPKARFMVAYVRIGLFPGFGGTWLLPRALGSMGKAAELLFTGDFMEADEGYRLGFLNRLVDEEELESTTIEMARKIAAGPPIAIRLSKLMLYKGLEFDLETALKMAAAAETITLTSYDHGEGTQAIRQSREPFYEGR</sequence>
<accession>A0A160V7M1</accession>
<gene>
    <name evidence="2" type="ORF">MGWOODY_Clf2549</name>
</gene>
<evidence type="ECO:0000313" key="2">
    <source>
        <dbReference type="EMBL" id="CUV01668.1"/>
    </source>
</evidence>
<dbReference type="Gene3D" id="1.10.12.10">
    <property type="entry name" value="Lyase 2-enoyl-coa Hydratase, Chain A, domain 2"/>
    <property type="match status" value="1"/>
</dbReference>
<organism evidence="2">
    <name type="scientific">hydrothermal vent metagenome</name>
    <dbReference type="NCBI Taxonomy" id="652676"/>
    <lineage>
        <taxon>unclassified sequences</taxon>
        <taxon>metagenomes</taxon>
        <taxon>ecological metagenomes</taxon>
    </lineage>
</organism>
<dbReference type="EC" id="4.2.1.17" evidence="2"/>
<dbReference type="InterPro" id="IPR029045">
    <property type="entry name" value="ClpP/crotonase-like_dom_sf"/>
</dbReference>